<organism evidence="2 4">
    <name type="scientific">Solemya velum gill symbiont</name>
    <dbReference type="NCBI Taxonomy" id="2340"/>
    <lineage>
        <taxon>Bacteria</taxon>
        <taxon>Pseudomonadati</taxon>
        <taxon>Pseudomonadota</taxon>
        <taxon>Gammaproteobacteria</taxon>
        <taxon>sulfur-oxidizing symbionts</taxon>
    </lineage>
</organism>
<keyword evidence="1" id="KW-0812">Transmembrane</keyword>
<evidence type="ECO:0000313" key="3">
    <source>
        <dbReference type="EMBL" id="OOY33929.1"/>
    </source>
</evidence>
<evidence type="ECO:0000313" key="2">
    <source>
        <dbReference type="EMBL" id="KHF24805.1"/>
    </source>
</evidence>
<dbReference type="STRING" id="2340.JV46_03310"/>
<dbReference type="Proteomes" id="UP000030856">
    <property type="component" value="Unassembled WGS sequence"/>
</dbReference>
<evidence type="ECO:0000313" key="4">
    <source>
        <dbReference type="Proteomes" id="UP000030856"/>
    </source>
</evidence>
<sequence>MRKFLIFGCGQIRDGILYSFAFFAAGVAMMLAGLQLIPNVANINHVFTVIGMLLFFFAPIILVSTFLLTILSNVDDGCE</sequence>
<dbReference type="EMBL" id="MPNX01000028">
    <property type="protein sequence ID" value="OOY33929.1"/>
    <property type="molecule type" value="Genomic_DNA"/>
</dbReference>
<keyword evidence="4" id="KW-1185">Reference proteome</keyword>
<dbReference type="GeneID" id="86990856"/>
<proteinExistence type="predicted"/>
<dbReference type="EMBL" id="JRAA01000002">
    <property type="protein sequence ID" value="KHF24805.1"/>
    <property type="molecule type" value="Genomic_DNA"/>
</dbReference>
<keyword evidence="1" id="KW-1133">Transmembrane helix</keyword>
<dbReference type="RefSeq" id="WP_043117027.1">
    <property type="nucleotide sequence ID" value="NZ_JRAA01000002.1"/>
</dbReference>
<reference evidence="3 5" key="2">
    <citation type="submission" date="2016-11" db="EMBL/GenBank/DDBJ databases">
        <title>Mixed transmission modes and dynamic genome evolution in an obligate animal-bacterial symbiosis.</title>
        <authorList>
            <person name="Russell S.L."/>
            <person name="Corbett-Detig R.B."/>
            <person name="Cavanaugh C.M."/>
        </authorList>
    </citation>
    <scope>NUCLEOTIDE SEQUENCE [LARGE SCALE GENOMIC DNA]</scope>
    <source>
        <strain evidence="3">MA-KB16</strain>
    </source>
</reference>
<name>A0A0B0H6S0_SOVGS</name>
<feature type="transmembrane region" description="Helical" evidence="1">
    <location>
        <begin position="16"/>
        <end position="37"/>
    </location>
</feature>
<comment type="caution">
    <text evidence="2">The sequence shown here is derived from an EMBL/GenBank/DDBJ whole genome shotgun (WGS) entry which is preliminary data.</text>
</comment>
<reference evidence="2 4" key="1">
    <citation type="journal article" date="2014" name="BMC Genomics">
        <title>The genome of the intracellular bacterium of the coastal bivalve, Solemya velum: a blueprint for thriving in and out of symbiosis.</title>
        <authorList>
            <person name="Dmytrenko O."/>
            <person name="Russell S.L."/>
            <person name="Loo W.T."/>
            <person name="Fontanez K.M."/>
            <person name="Liao L."/>
            <person name="Roeselers G."/>
            <person name="Sharma R."/>
            <person name="Stewart F.J."/>
            <person name="Newton I.L."/>
            <person name="Woyke T."/>
            <person name="Wu D."/>
            <person name="Lang J.M."/>
            <person name="Eisen J.A."/>
            <person name="Cavanaugh C.M."/>
        </authorList>
    </citation>
    <scope>NUCLEOTIDE SEQUENCE [LARGE SCALE GENOMIC DNA]</scope>
    <source>
        <strain evidence="2 4">WH</strain>
    </source>
</reference>
<gene>
    <name evidence="3" type="ORF">BOV88_12610</name>
    <name evidence="2" type="ORF">JV46_03310</name>
</gene>
<dbReference type="AlphaFoldDB" id="A0A0B0H6S0"/>
<evidence type="ECO:0000313" key="5">
    <source>
        <dbReference type="Proteomes" id="UP000190962"/>
    </source>
</evidence>
<feature type="transmembrane region" description="Helical" evidence="1">
    <location>
        <begin position="49"/>
        <end position="71"/>
    </location>
</feature>
<evidence type="ECO:0000256" key="1">
    <source>
        <dbReference type="SAM" id="Phobius"/>
    </source>
</evidence>
<dbReference type="eggNOG" id="ENOG5033M1T">
    <property type="taxonomic scope" value="Bacteria"/>
</dbReference>
<protein>
    <submittedName>
        <fullName evidence="2">Uncharacterized protein</fullName>
    </submittedName>
</protein>
<accession>A0A0B0H6S0</accession>
<keyword evidence="1" id="KW-0472">Membrane</keyword>
<dbReference type="Proteomes" id="UP000190962">
    <property type="component" value="Unassembled WGS sequence"/>
</dbReference>